<dbReference type="InterPro" id="IPR027417">
    <property type="entry name" value="P-loop_NTPase"/>
</dbReference>
<feature type="domain" description="Helicase ATP-binding" evidence="3">
    <location>
        <begin position="290"/>
        <end position="453"/>
    </location>
</feature>
<dbReference type="Pfam" id="PF00271">
    <property type="entry name" value="Helicase_C"/>
    <property type="match status" value="1"/>
</dbReference>
<dbReference type="Gene3D" id="3.40.50.300">
    <property type="entry name" value="P-loop containing nucleotide triphosphate hydrolases"/>
    <property type="match status" value="1"/>
</dbReference>
<organism evidence="5">
    <name type="scientific">freshwater metagenome</name>
    <dbReference type="NCBI Taxonomy" id="449393"/>
    <lineage>
        <taxon>unclassified sequences</taxon>
        <taxon>metagenomes</taxon>
        <taxon>ecological metagenomes</taxon>
    </lineage>
</organism>
<dbReference type="Pfam" id="PF00176">
    <property type="entry name" value="SNF2-rel_dom"/>
    <property type="match status" value="1"/>
</dbReference>
<proteinExistence type="predicted"/>
<dbReference type="SUPFAM" id="SSF52540">
    <property type="entry name" value="P-loop containing nucleoside triphosphate hydrolases"/>
    <property type="match status" value="2"/>
</dbReference>
<accession>A0A6J7BJ40</accession>
<dbReference type="InterPro" id="IPR038718">
    <property type="entry name" value="SNF2-like_sf"/>
</dbReference>
<evidence type="ECO:0000259" key="3">
    <source>
        <dbReference type="PROSITE" id="PS51192"/>
    </source>
</evidence>
<dbReference type="PROSITE" id="PS51192">
    <property type="entry name" value="HELICASE_ATP_BIND_1"/>
    <property type="match status" value="1"/>
</dbReference>
<keyword evidence="2" id="KW-0175">Coiled coil</keyword>
<evidence type="ECO:0000256" key="1">
    <source>
        <dbReference type="ARBA" id="ARBA00022801"/>
    </source>
</evidence>
<evidence type="ECO:0000256" key="2">
    <source>
        <dbReference type="SAM" id="Coils"/>
    </source>
</evidence>
<dbReference type="GO" id="GO:0005524">
    <property type="term" value="F:ATP binding"/>
    <property type="evidence" value="ECO:0007669"/>
    <property type="project" value="InterPro"/>
</dbReference>
<protein>
    <submittedName>
        <fullName evidence="5">Unannotated protein</fullName>
    </submittedName>
</protein>
<dbReference type="SMART" id="SM00490">
    <property type="entry name" value="HELICc"/>
    <property type="match status" value="1"/>
</dbReference>
<feature type="coiled-coil region" evidence="2">
    <location>
        <begin position="5"/>
        <end position="39"/>
    </location>
</feature>
<dbReference type="AlphaFoldDB" id="A0A6J7BJ40"/>
<dbReference type="InterPro" id="IPR000330">
    <property type="entry name" value="SNF2_N"/>
</dbReference>
<dbReference type="CDD" id="cd18793">
    <property type="entry name" value="SF2_C_SNF"/>
    <property type="match status" value="1"/>
</dbReference>
<gene>
    <name evidence="5" type="ORF">UFOPK3241_01482</name>
</gene>
<dbReference type="InterPro" id="IPR001650">
    <property type="entry name" value="Helicase_C-like"/>
</dbReference>
<dbReference type="InterPro" id="IPR049730">
    <property type="entry name" value="SNF2/RAD54-like_C"/>
</dbReference>
<evidence type="ECO:0000313" key="5">
    <source>
        <dbReference type="EMBL" id="CAB4845626.1"/>
    </source>
</evidence>
<dbReference type="InterPro" id="IPR014001">
    <property type="entry name" value="Helicase_ATP-bd"/>
</dbReference>
<dbReference type="CDD" id="cd17919">
    <property type="entry name" value="DEXHc_Snf"/>
    <property type="match status" value="1"/>
</dbReference>
<dbReference type="EMBL" id="CAFAZX010000135">
    <property type="protein sequence ID" value="CAB4845626.1"/>
    <property type="molecule type" value="Genomic_DNA"/>
</dbReference>
<keyword evidence="1" id="KW-0378">Hydrolase</keyword>
<sequence length="737" mass="81827">MGINFKQSQASLEQASKIAQDLERLLKQQETLISGTKAAASHAKESQVLLELAKLPVDRLKDATEETVRIETLRKYGFHNVASIYNSSAIQLERIPGITLTAAQSLKALADQMYHAVAQSISYGIDIQDLTRADTELIENLQGLDYLRAATKNSTSKMKPIAQTLRNSLTLTDPLNSRFRWFFTGSEKKERALNALQEISYLVGEPATIALIEAARLGLDALEKRSPQPVEEFKKRSSDYYAILEEVTNVRPNTAANRHFNQELLDKIQAQELDTSTIKATLRQYQTFGGKFALTQGRVIIGDEMGLGKTLQAISAIAHRSSTGATRFLVVCPASVITNWMREVDARSELPIIKIHGEDHKASLQNWVESSGIGITTYDTLKSFDVTVEQISALKVDTVIVDEAHYIKNISTGRTRTISKWLDRSPNVIFLTGTPLENRVDEFVALATLLDSKMGNELSRVALAAGPESFRRTVAPIYLRRNTEEVLKELPELIEVVEYCTWEGVDKEKYIDAVVAGNFMAMRRAAFSAMPDMQPSKLERLLELVDESIESGQKVIVFSYFRSIIEQVMHALGERAIGPITGSVSSTQRQNIVDQFQNSSVPLALVGQIQAAGTGLNIQAASVVILCEPQIKPSLEVQAIARAHRMGQVRKVQVHRLILPESVDEQMLAMLARKQSEFDSYARSSDLADSVSDAKGINEESIAKVIVMEERKRLGINESDIGFEITEEDLDEELSVT</sequence>
<evidence type="ECO:0000259" key="4">
    <source>
        <dbReference type="PROSITE" id="PS51194"/>
    </source>
</evidence>
<dbReference type="GO" id="GO:0016787">
    <property type="term" value="F:hydrolase activity"/>
    <property type="evidence" value="ECO:0007669"/>
    <property type="project" value="UniProtKB-KW"/>
</dbReference>
<name>A0A6J7BJ40_9ZZZZ</name>
<dbReference type="PROSITE" id="PS51194">
    <property type="entry name" value="HELICASE_CTER"/>
    <property type="match status" value="1"/>
</dbReference>
<feature type="domain" description="Helicase C-terminal" evidence="4">
    <location>
        <begin position="537"/>
        <end position="695"/>
    </location>
</feature>
<dbReference type="Gene3D" id="3.40.50.10810">
    <property type="entry name" value="Tandem AAA-ATPase domain"/>
    <property type="match status" value="1"/>
</dbReference>
<reference evidence="5" key="1">
    <citation type="submission" date="2020-05" db="EMBL/GenBank/DDBJ databases">
        <authorList>
            <person name="Chiriac C."/>
            <person name="Salcher M."/>
            <person name="Ghai R."/>
            <person name="Kavagutti S V."/>
        </authorList>
    </citation>
    <scope>NUCLEOTIDE SEQUENCE</scope>
</reference>
<dbReference type="SMART" id="SM00487">
    <property type="entry name" value="DEXDc"/>
    <property type="match status" value="1"/>
</dbReference>
<dbReference type="PANTHER" id="PTHR10799">
    <property type="entry name" value="SNF2/RAD54 HELICASE FAMILY"/>
    <property type="match status" value="1"/>
</dbReference>